<comment type="caution">
    <text evidence="2">The sequence shown here is derived from an EMBL/GenBank/DDBJ whole genome shotgun (WGS) entry which is preliminary data.</text>
</comment>
<proteinExistence type="predicted"/>
<sequence>MQAALRWKRRSLRLIDGLLQTLSIRRIGLVDLLLELLHLLLGLFGLFSLERSRSGCLTGAAAAQGD</sequence>
<dbReference type="Proteomes" id="UP001161137">
    <property type="component" value="Unassembled WGS sequence"/>
</dbReference>
<dbReference type="EMBL" id="JAOCDH010000002">
    <property type="protein sequence ID" value="MDH0700515.1"/>
    <property type="molecule type" value="Genomic_DNA"/>
</dbReference>
<keyword evidence="1" id="KW-0472">Membrane</keyword>
<feature type="transmembrane region" description="Helical" evidence="1">
    <location>
        <begin position="29"/>
        <end position="49"/>
    </location>
</feature>
<name>A0AA42LK85_9GAMM</name>
<organism evidence="2 3">
    <name type="scientific">Ectopseudomonas toyotomiensis</name>
    <dbReference type="NCBI Taxonomy" id="554344"/>
    <lineage>
        <taxon>Bacteria</taxon>
        <taxon>Pseudomonadati</taxon>
        <taxon>Pseudomonadota</taxon>
        <taxon>Gammaproteobacteria</taxon>
        <taxon>Pseudomonadales</taxon>
        <taxon>Pseudomonadaceae</taxon>
        <taxon>Ectopseudomonas</taxon>
    </lineage>
</organism>
<gene>
    <name evidence="2" type="ORF">N5D41_03315</name>
</gene>
<evidence type="ECO:0000313" key="3">
    <source>
        <dbReference type="Proteomes" id="UP001161137"/>
    </source>
</evidence>
<evidence type="ECO:0000313" key="2">
    <source>
        <dbReference type="EMBL" id="MDH0700515.1"/>
    </source>
</evidence>
<evidence type="ECO:0000256" key="1">
    <source>
        <dbReference type="SAM" id="Phobius"/>
    </source>
</evidence>
<keyword evidence="1" id="KW-0812">Transmembrane</keyword>
<reference evidence="2" key="1">
    <citation type="submission" date="2022-09" db="EMBL/GenBank/DDBJ databases">
        <title>Intensive care unit water sources are persistently colonized with multi-drug resistant bacteria and are the site of extensive horizontal gene transfer of antibiotic resistance genes.</title>
        <authorList>
            <person name="Diorio-Toth L."/>
        </authorList>
    </citation>
    <scope>NUCLEOTIDE SEQUENCE</scope>
    <source>
        <strain evidence="2">GD03863</strain>
    </source>
</reference>
<dbReference type="RefSeq" id="WP_196459103.1">
    <property type="nucleotide sequence ID" value="NZ_JACFYY010000008.1"/>
</dbReference>
<protein>
    <submittedName>
        <fullName evidence="2">Uncharacterized protein</fullName>
    </submittedName>
</protein>
<keyword evidence="1" id="KW-1133">Transmembrane helix</keyword>
<accession>A0AA42LK85</accession>
<dbReference type="AlphaFoldDB" id="A0AA42LK85"/>